<reference evidence="1 2" key="2">
    <citation type="journal article" date="2017" name="Front. Plant Sci.">
        <title>Gene Classification and Mining of Molecular Markers Useful in Red Clover (Trifolium pratense) Breeding.</title>
        <authorList>
            <person name="Istvanek J."/>
            <person name="Dluhosova J."/>
            <person name="Dluhos P."/>
            <person name="Patkova L."/>
            <person name="Nedelnik J."/>
            <person name="Repkova J."/>
        </authorList>
    </citation>
    <scope>NUCLEOTIDE SEQUENCE [LARGE SCALE GENOMIC DNA]</scope>
    <source>
        <strain evidence="2">cv. Tatra</strain>
        <tissue evidence="1">Young leaves</tissue>
    </source>
</reference>
<accession>A0A2K3JTZ7</accession>
<sequence>MTQVIGRANGALQAWQQARQPADIAHPRQQQ</sequence>
<dbReference type="Proteomes" id="UP000236291">
    <property type="component" value="Unassembled WGS sequence"/>
</dbReference>
<organism evidence="1 2">
    <name type="scientific">Trifolium pratense</name>
    <name type="common">Red clover</name>
    <dbReference type="NCBI Taxonomy" id="57577"/>
    <lineage>
        <taxon>Eukaryota</taxon>
        <taxon>Viridiplantae</taxon>
        <taxon>Streptophyta</taxon>
        <taxon>Embryophyta</taxon>
        <taxon>Tracheophyta</taxon>
        <taxon>Spermatophyta</taxon>
        <taxon>Magnoliopsida</taxon>
        <taxon>eudicotyledons</taxon>
        <taxon>Gunneridae</taxon>
        <taxon>Pentapetalae</taxon>
        <taxon>rosids</taxon>
        <taxon>fabids</taxon>
        <taxon>Fabales</taxon>
        <taxon>Fabaceae</taxon>
        <taxon>Papilionoideae</taxon>
        <taxon>50 kb inversion clade</taxon>
        <taxon>NPAAA clade</taxon>
        <taxon>Hologalegina</taxon>
        <taxon>IRL clade</taxon>
        <taxon>Trifolieae</taxon>
        <taxon>Trifolium</taxon>
    </lineage>
</organism>
<proteinExistence type="predicted"/>
<comment type="caution">
    <text evidence="1">The sequence shown here is derived from an EMBL/GenBank/DDBJ whole genome shotgun (WGS) entry which is preliminary data.</text>
</comment>
<evidence type="ECO:0000313" key="1">
    <source>
        <dbReference type="EMBL" id="PNX57531.1"/>
    </source>
</evidence>
<dbReference type="AlphaFoldDB" id="A0A2K3JTZ7"/>
<feature type="non-terminal residue" evidence="1">
    <location>
        <position position="31"/>
    </location>
</feature>
<evidence type="ECO:0000313" key="2">
    <source>
        <dbReference type="Proteomes" id="UP000236291"/>
    </source>
</evidence>
<name>A0A2K3JTZ7_TRIPR</name>
<gene>
    <name evidence="1" type="ORF">L195_g050449</name>
</gene>
<dbReference type="EMBL" id="ASHM01076696">
    <property type="protein sequence ID" value="PNX57531.1"/>
    <property type="molecule type" value="Genomic_DNA"/>
</dbReference>
<reference evidence="1 2" key="1">
    <citation type="journal article" date="2014" name="Am. J. Bot.">
        <title>Genome assembly and annotation for red clover (Trifolium pratense; Fabaceae).</title>
        <authorList>
            <person name="Istvanek J."/>
            <person name="Jaros M."/>
            <person name="Krenek A."/>
            <person name="Repkova J."/>
        </authorList>
    </citation>
    <scope>NUCLEOTIDE SEQUENCE [LARGE SCALE GENOMIC DNA]</scope>
    <source>
        <strain evidence="2">cv. Tatra</strain>
        <tissue evidence="1">Young leaves</tissue>
    </source>
</reference>
<protein>
    <submittedName>
        <fullName evidence="1">Uncharacterized protein</fullName>
    </submittedName>
</protein>